<name>A0A5R9GRG7_9PROT</name>
<dbReference type="InterPro" id="IPR050595">
    <property type="entry name" value="Bact_response_regulator"/>
</dbReference>
<proteinExistence type="predicted"/>
<dbReference type="SUPFAM" id="SSF52172">
    <property type="entry name" value="CheY-like"/>
    <property type="match status" value="1"/>
</dbReference>
<feature type="domain" description="Response regulatory" evidence="3">
    <location>
        <begin position="6"/>
        <end position="122"/>
    </location>
</feature>
<reference evidence="4 5" key="1">
    <citation type="journal article" date="2019" name="Appl. Environ. Microbiol.">
        <title>Environmental Evidence and Genomic Insight of Iron-oxidizing Bacteria Preference Towards More Corrosion Resistant Stainless Steel at Higher Salinities.</title>
        <authorList>
            <person name="Garrison C.E."/>
            <person name="Price K.A."/>
            <person name="Field E.K."/>
        </authorList>
    </citation>
    <scope>NUCLEOTIDE SEQUENCE [LARGE SCALE GENOMIC DNA]</scope>
    <source>
        <strain evidence="4 5">P3</strain>
    </source>
</reference>
<dbReference type="CDD" id="cd00156">
    <property type="entry name" value="REC"/>
    <property type="match status" value="1"/>
</dbReference>
<dbReference type="Proteomes" id="UP000306585">
    <property type="component" value="Unassembled WGS sequence"/>
</dbReference>
<dbReference type="InterPro" id="IPR011006">
    <property type="entry name" value="CheY-like_superfamily"/>
</dbReference>
<dbReference type="OrthoDB" id="9801602at2"/>
<accession>A0A5R9GRG7</accession>
<dbReference type="GO" id="GO:0000160">
    <property type="term" value="P:phosphorelay signal transduction system"/>
    <property type="evidence" value="ECO:0007669"/>
    <property type="project" value="InterPro"/>
</dbReference>
<evidence type="ECO:0000259" key="3">
    <source>
        <dbReference type="PROSITE" id="PS50110"/>
    </source>
</evidence>
<dbReference type="RefSeq" id="WP_138238514.1">
    <property type="nucleotide sequence ID" value="NZ_VBRY01000003.1"/>
</dbReference>
<feature type="modified residue" description="4-aspartylphosphate" evidence="2">
    <location>
        <position position="55"/>
    </location>
</feature>
<dbReference type="SMART" id="SM00448">
    <property type="entry name" value="REC"/>
    <property type="match status" value="1"/>
</dbReference>
<keyword evidence="5" id="KW-1185">Reference proteome</keyword>
<dbReference type="PROSITE" id="PS50110">
    <property type="entry name" value="RESPONSE_REGULATORY"/>
    <property type="match status" value="1"/>
</dbReference>
<comment type="caution">
    <text evidence="4">The sequence shown here is derived from an EMBL/GenBank/DDBJ whole genome shotgun (WGS) entry which is preliminary data.</text>
</comment>
<keyword evidence="1 2" id="KW-0597">Phosphoprotein</keyword>
<dbReference type="Pfam" id="PF00072">
    <property type="entry name" value="Response_reg"/>
    <property type="match status" value="1"/>
</dbReference>
<evidence type="ECO:0000256" key="2">
    <source>
        <dbReference type="PROSITE-ProRule" id="PRU00169"/>
    </source>
</evidence>
<evidence type="ECO:0000313" key="5">
    <source>
        <dbReference type="Proteomes" id="UP000306585"/>
    </source>
</evidence>
<dbReference type="PANTHER" id="PTHR44591">
    <property type="entry name" value="STRESS RESPONSE REGULATOR PROTEIN 1"/>
    <property type="match status" value="1"/>
</dbReference>
<evidence type="ECO:0000256" key="1">
    <source>
        <dbReference type="ARBA" id="ARBA00022553"/>
    </source>
</evidence>
<sequence>MKKTPQVLVVDDDMMIQIILGQLIRGFGMEALEAKSAEDVESLLSLHSPELILLDINIPGSDTRELLRSFRADPKLENTKIIMISGSDNLAEIAAYVNAGADDYILKPFHATLLKTRIIHALDGLERDQRQKGSYVHVKEAKQLLQKVIEDHAGMDAPLADGLNAVLDEMKESCRLLKKAGKSNVRLG</sequence>
<dbReference type="PANTHER" id="PTHR44591:SF3">
    <property type="entry name" value="RESPONSE REGULATORY DOMAIN-CONTAINING PROTEIN"/>
    <property type="match status" value="1"/>
</dbReference>
<evidence type="ECO:0000313" key="4">
    <source>
        <dbReference type="EMBL" id="TLS68178.1"/>
    </source>
</evidence>
<dbReference type="AlphaFoldDB" id="A0A5R9GRG7"/>
<dbReference type="InterPro" id="IPR001789">
    <property type="entry name" value="Sig_transdc_resp-reg_receiver"/>
</dbReference>
<organism evidence="4 5">
    <name type="scientific">Mariprofundus erugo</name>
    <dbReference type="NCBI Taxonomy" id="2528639"/>
    <lineage>
        <taxon>Bacteria</taxon>
        <taxon>Pseudomonadati</taxon>
        <taxon>Pseudomonadota</taxon>
        <taxon>Candidatius Mariprofundia</taxon>
        <taxon>Mariprofundales</taxon>
        <taxon>Mariprofundaceae</taxon>
        <taxon>Mariprofundus</taxon>
    </lineage>
</organism>
<protein>
    <submittedName>
        <fullName evidence="4">Response regulator</fullName>
    </submittedName>
</protein>
<gene>
    <name evidence="4" type="ORF">FEF65_04055</name>
</gene>
<dbReference type="Gene3D" id="3.40.50.2300">
    <property type="match status" value="1"/>
</dbReference>
<dbReference type="EMBL" id="VBRY01000003">
    <property type="protein sequence ID" value="TLS68178.1"/>
    <property type="molecule type" value="Genomic_DNA"/>
</dbReference>